<organism evidence="2 3">
    <name type="scientific">Roseivivax halotolerans</name>
    <dbReference type="NCBI Taxonomy" id="93684"/>
    <lineage>
        <taxon>Bacteria</taxon>
        <taxon>Pseudomonadati</taxon>
        <taxon>Pseudomonadota</taxon>
        <taxon>Alphaproteobacteria</taxon>
        <taxon>Rhodobacterales</taxon>
        <taxon>Roseobacteraceae</taxon>
        <taxon>Roseivivax</taxon>
    </lineage>
</organism>
<dbReference type="SMART" id="SM00880">
    <property type="entry name" value="CHAD"/>
    <property type="match status" value="1"/>
</dbReference>
<dbReference type="AlphaFoldDB" id="A0A1I6A9X0"/>
<dbReference type="Pfam" id="PF05235">
    <property type="entry name" value="CHAD"/>
    <property type="match status" value="1"/>
</dbReference>
<reference evidence="3" key="1">
    <citation type="submission" date="2016-10" db="EMBL/GenBank/DDBJ databases">
        <authorList>
            <person name="Varghese N."/>
            <person name="Submissions S."/>
        </authorList>
    </citation>
    <scope>NUCLEOTIDE SEQUENCE [LARGE SCALE GENOMIC DNA]</scope>
    <source>
        <strain evidence="3">JCM 10271</strain>
    </source>
</reference>
<gene>
    <name evidence="2" type="ORF">SAMN05421853_11666</name>
</gene>
<dbReference type="PROSITE" id="PS51708">
    <property type="entry name" value="CHAD"/>
    <property type="match status" value="1"/>
</dbReference>
<accession>A0A1I6A9X0</accession>
<sequence>MTSHISYWIAGDPRPAFKTARFGKDRLVPLQEAAETPAILHDTFDGQVASAGCMLLSEGDELILLGIVKPIRQTGSAPGFVSDMESGPVRDALAGFVSSLRRLSPLGEVVIVRQPMALLDDLDKTLARGDLTVLTAKEGGSAAYLSATPLRGYDKALGRLSSGLAEIRVSGLLDARGAVSTLLPAALRQDLKPEIEMTAGTTAFRAATDIIDAQLDLARAHEPGTIADVDSEFLHQYRVALRKVRSVLSLFKGVYAPEETADLKARFGALMAQTGTLRDLDVYLIERESYLALVPEPLRPGLELLFEDIAADRAKAQEALARHLESDDYSREMRRLQKRFAKDGKKLAKGPEAERKARDLARQLIWKRYRKVCKIAGSIDASTPDAQVHELRIHCKKLRYLMEFFTPIFPEAEIKPLLKALKRLQDVLGTFNDCAVQKDALAGRLEAGDGRRSARKLEIAKSLGALLTVLDQRQRSARSEVEARFAAFNSPATRAGFAKLFKSAGAKP</sequence>
<name>A0A1I6A9X0_9RHOB</name>
<dbReference type="InterPro" id="IPR007899">
    <property type="entry name" value="CHAD_dom"/>
</dbReference>
<dbReference type="Proteomes" id="UP000243106">
    <property type="component" value="Unassembled WGS sequence"/>
</dbReference>
<protein>
    <submittedName>
        <fullName evidence="2">CHAD domain-containing protein</fullName>
    </submittedName>
</protein>
<evidence type="ECO:0000313" key="2">
    <source>
        <dbReference type="EMBL" id="SFQ65546.1"/>
    </source>
</evidence>
<dbReference type="STRING" id="93684.SAMN05421853_11666"/>
<dbReference type="PANTHER" id="PTHR39339:SF1">
    <property type="entry name" value="CHAD DOMAIN-CONTAINING PROTEIN"/>
    <property type="match status" value="1"/>
</dbReference>
<dbReference type="Gene3D" id="1.40.20.10">
    <property type="entry name" value="CHAD domain"/>
    <property type="match status" value="1"/>
</dbReference>
<proteinExistence type="predicted"/>
<evidence type="ECO:0000313" key="3">
    <source>
        <dbReference type="Proteomes" id="UP000243106"/>
    </source>
</evidence>
<dbReference type="EMBL" id="FOXV01000016">
    <property type="protein sequence ID" value="SFQ65546.1"/>
    <property type="molecule type" value="Genomic_DNA"/>
</dbReference>
<evidence type="ECO:0000259" key="1">
    <source>
        <dbReference type="PROSITE" id="PS51708"/>
    </source>
</evidence>
<dbReference type="PANTHER" id="PTHR39339">
    <property type="entry name" value="SLR1444 PROTEIN"/>
    <property type="match status" value="1"/>
</dbReference>
<dbReference type="InterPro" id="IPR038186">
    <property type="entry name" value="CHAD_dom_sf"/>
</dbReference>
<feature type="domain" description="CHAD" evidence="1">
    <location>
        <begin position="200"/>
        <end position="494"/>
    </location>
</feature>
<keyword evidence="3" id="KW-1185">Reference proteome</keyword>
<dbReference type="RefSeq" id="WP_093015166.1">
    <property type="nucleotide sequence ID" value="NZ_FOXV01000016.1"/>
</dbReference>